<keyword evidence="4" id="KW-1185">Reference proteome</keyword>
<dbReference type="EMBL" id="JBIMSO010000035">
    <property type="protein sequence ID" value="MFH5208106.1"/>
    <property type="molecule type" value="Genomic_DNA"/>
</dbReference>
<evidence type="ECO:0000313" key="4">
    <source>
        <dbReference type="Proteomes" id="UP001609219"/>
    </source>
</evidence>
<dbReference type="Proteomes" id="UP001609219">
    <property type="component" value="Unassembled WGS sequence"/>
</dbReference>
<name>A0ABW7JJG0_9NOCA</name>
<dbReference type="EMBL" id="JBIMSN010000181">
    <property type="protein sequence ID" value="MFH5232944.1"/>
    <property type="molecule type" value="Genomic_DNA"/>
</dbReference>
<comment type="caution">
    <text evidence="1">The sequence shown here is derived from an EMBL/GenBank/DDBJ whole genome shotgun (WGS) entry which is preliminary data.</text>
</comment>
<gene>
    <name evidence="1" type="ORF">ACHIPZ_07755</name>
    <name evidence="2" type="ORF">ACHIRB_30915</name>
</gene>
<proteinExistence type="predicted"/>
<sequence length="461" mass="49631">MVCQTFPPTPFQVCGAILDKYNSLGGPNSFLLWPKSNELSNPGNTGARSEFVGGNIYWSSATGARPVAHDFLTKFGNYGYETGFMKYPTSDEIVLPDGIGRRQEFQGATVYWSPLSGAHTITGAIRDKWNQSPPLPAERSFLGYPISDELRLPDGIGAMNRFQNGVIYWSPSTGAHAVSGRILDVWAAGGYEKSQYGYPSGDATAVAGQPGAVLQNFQRGSIYVRADYFRGLLVPAVEFRSYDTGLHPNYPAVDLSDYDTVGDPLNQSKPANYQQSAVISAYFSSQDRPVAGELWNHYYGNTGTDFVLSASRIDTWTAETTNGYNDPSIKAPAGLVEANKADAIAQAIAEVDRTGQPAKVIVSTPWLVTAGISNDHVQALGRYSLCSTTAVIAKPGAPGLHPIDLRQTTHMFDLYDFTRGGDYGNLAQSAVDTAVTGEELGIAKPFLVLGSGSDRSWSGTK</sequence>
<dbReference type="Pfam" id="PF08310">
    <property type="entry name" value="LGFP"/>
    <property type="match status" value="3"/>
</dbReference>
<evidence type="ECO:0000313" key="3">
    <source>
        <dbReference type="Proteomes" id="UP001609175"/>
    </source>
</evidence>
<dbReference type="Proteomes" id="UP001609175">
    <property type="component" value="Unassembled WGS sequence"/>
</dbReference>
<evidence type="ECO:0000313" key="2">
    <source>
        <dbReference type="EMBL" id="MFH5232944.1"/>
    </source>
</evidence>
<organism evidence="1 3">
    <name type="scientific">Antrihabitans spumae</name>
    <dbReference type="NCBI Taxonomy" id="3373370"/>
    <lineage>
        <taxon>Bacteria</taxon>
        <taxon>Bacillati</taxon>
        <taxon>Actinomycetota</taxon>
        <taxon>Actinomycetes</taxon>
        <taxon>Mycobacteriales</taxon>
        <taxon>Nocardiaceae</taxon>
        <taxon>Antrihabitans</taxon>
    </lineage>
</organism>
<evidence type="ECO:0000313" key="1">
    <source>
        <dbReference type="EMBL" id="MFH5208106.1"/>
    </source>
</evidence>
<accession>A0ABW7JJG0</accession>
<protein>
    <submittedName>
        <fullName evidence="1">LGFP repeat-containing protein</fullName>
    </submittedName>
</protein>
<dbReference type="RefSeq" id="WP_395113536.1">
    <property type="nucleotide sequence ID" value="NZ_JBIMSN010000181.1"/>
</dbReference>
<reference evidence="3 4" key="1">
    <citation type="submission" date="2024-10" db="EMBL/GenBank/DDBJ databases">
        <authorList>
            <person name="Riesco R."/>
        </authorList>
    </citation>
    <scope>NUCLEOTIDE SEQUENCE [LARGE SCALE GENOMIC DNA]</scope>
    <source>
        <strain evidence="1 3">NCIMB 15449</strain>
        <strain evidence="2 4">NCIMB 15450</strain>
    </source>
</reference>
<dbReference type="InterPro" id="IPR013207">
    <property type="entry name" value="LGFP"/>
</dbReference>